<gene>
    <name evidence="1" type="ORF">DFR47_104299</name>
</gene>
<reference evidence="1 2" key="1">
    <citation type="submission" date="2018-06" db="EMBL/GenBank/DDBJ databases">
        <title>Genomic Encyclopedia of Type Strains, Phase IV (KMG-IV): sequencing the most valuable type-strain genomes for metagenomic binning, comparative biology and taxonomic classification.</title>
        <authorList>
            <person name="Goeker M."/>
        </authorList>
    </citation>
    <scope>NUCLEOTIDE SEQUENCE [LARGE SCALE GENOMIC DNA]</scope>
    <source>
        <strain evidence="1 2">DSM 25619</strain>
    </source>
</reference>
<keyword evidence="2" id="KW-1185">Reference proteome</keyword>
<evidence type="ECO:0000313" key="1">
    <source>
        <dbReference type="EMBL" id="RBO94937.1"/>
    </source>
</evidence>
<dbReference type="EMBL" id="QNRH01000004">
    <property type="protein sequence ID" value="RBO94937.1"/>
    <property type="molecule type" value="Genomic_DNA"/>
</dbReference>
<organism evidence="1 2">
    <name type="scientific">Pseudochrobactrum asaccharolyticum</name>
    <dbReference type="NCBI Taxonomy" id="354351"/>
    <lineage>
        <taxon>Bacteria</taxon>
        <taxon>Pseudomonadati</taxon>
        <taxon>Pseudomonadota</taxon>
        <taxon>Alphaproteobacteria</taxon>
        <taxon>Hyphomicrobiales</taxon>
        <taxon>Brucellaceae</taxon>
        <taxon>Pseudochrobactrum</taxon>
    </lineage>
</organism>
<proteinExistence type="predicted"/>
<protein>
    <submittedName>
        <fullName evidence="1">Uncharacterized protein</fullName>
    </submittedName>
</protein>
<dbReference type="Proteomes" id="UP000252893">
    <property type="component" value="Unassembled WGS sequence"/>
</dbReference>
<evidence type="ECO:0000313" key="2">
    <source>
        <dbReference type="Proteomes" id="UP000252893"/>
    </source>
</evidence>
<dbReference type="RefSeq" id="WP_113944788.1">
    <property type="nucleotide sequence ID" value="NZ_JBHEEG010000001.1"/>
</dbReference>
<name>A0A366DY04_9HYPH</name>
<accession>A0A366DY04</accession>
<sequence>MMALLLIAFMKKHGPALVFVGLLLLIGGSIYLKGWSDRGVREISASQTRTIDRTDNRGKTNEKVRKFDSRALCNALDGVYSNNECK</sequence>
<dbReference type="AlphaFoldDB" id="A0A366DY04"/>
<comment type="caution">
    <text evidence="1">The sequence shown here is derived from an EMBL/GenBank/DDBJ whole genome shotgun (WGS) entry which is preliminary data.</text>
</comment>